<evidence type="ECO:0000259" key="7">
    <source>
        <dbReference type="Pfam" id="PF00728"/>
    </source>
</evidence>
<evidence type="ECO:0000256" key="2">
    <source>
        <dbReference type="ARBA" id="ARBA00006285"/>
    </source>
</evidence>
<dbReference type="STRING" id="542762.A0A4S4D3J9"/>
<sequence>MSCNNESIISKLLHPPHFVLPTLHRGNAPDLFLFLLRSVRSFSSLVNFGMVKLVAQSLLLGLYLQVLAVFAVDVHRLNIWPMPQSVSNGHQILHMSKDFELMTQGTKYPDASGILKDGFSRLLDVVQAAHVVDGNFSHFDQSVLLQGIHVVIFSLNDELQYGIDESYKLSIPAAGNPVYAHLEAQTVYGALHGLQTFSQLCHFNFTTTVIEVHQVPWNIIDQPRFSYRGLLIDTSRHYQPLPMIKKVIDSMAYTKLILYFKESCSASFDILPVERVSVMDAQLDLETQLVWPNDLPFSIEWNEPWILILQGSLDVCLSRHTRLLCSLQSAQVERHLQRSYSQSFPLEIPSYPKLWFGAYSISERYAMADAAEIVRQVISAFYAQRRGINVLAEIDVPGHALSW</sequence>
<comment type="catalytic activity">
    <reaction evidence="1">
        <text>Hydrolysis of terminal non-reducing N-acetyl-D-hexosamine residues in N-acetyl-beta-D-hexosaminides.</text>
        <dbReference type="EC" id="3.2.1.52"/>
    </reaction>
</comment>
<comment type="similarity">
    <text evidence="2">Belongs to the glycosyl hydrolase 20 family.</text>
</comment>
<dbReference type="GO" id="GO:0016020">
    <property type="term" value="C:membrane"/>
    <property type="evidence" value="ECO:0007669"/>
    <property type="project" value="TreeGrafter"/>
</dbReference>
<dbReference type="Pfam" id="PF00728">
    <property type="entry name" value="Glyco_hydro_20"/>
    <property type="match status" value="2"/>
</dbReference>
<feature type="domain" description="Glycoside hydrolase family 20 catalytic" evidence="7">
    <location>
        <begin position="225"/>
        <end position="256"/>
    </location>
</feature>
<feature type="domain" description="Beta-hexosaminidase eukaryotic type N-terminal" evidence="8">
    <location>
        <begin position="79"/>
        <end position="200"/>
    </location>
</feature>
<keyword evidence="4" id="KW-0378">Hydrolase</keyword>
<dbReference type="PRINTS" id="PR00738">
    <property type="entry name" value="GLHYDRLASE20"/>
</dbReference>
<dbReference type="InterPro" id="IPR029018">
    <property type="entry name" value="Hex-like_dom2"/>
</dbReference>
<dbReference type="Proteomes" id="UP000306102">
    <property type="component" value="Unassembled WGS sequence"/>
</dbReference>
<dbReference type="GO" id="GO:0004563">
    <property type="term" value="F:beta-N-acetylhexosaminidase activity"/>
    <property type="evidence" value="ECO:0007669"/>
    <property type="project" value="UniProtKB-EC"/>
</dbReference>
<evidence type="ECO:0000313" key="9">
    <source>
        <dbReference type="EMBL" id="THF96363.1"/>
    </source>
</evidence>
<dbReference type="Gene3D" id="3.30.379.10">
    <property type="entry name" value="Chitobiase/beta-hexosaminidase domain 2-like"/>
    <property type="match status" value="1"/>
</dbReference>
<keyword evidence="10" id="KW-1185">Reference proteome</keyword>
<comment type="caution">
    <text evidence="9">The sequence shown here is derived from an EMBL/GenBank/DDBJ whole genome shotgun (WGS) entry which is preliminary data.</text>
</comment>
<name>A0A4S4D3J9_CAMSN</name>
<keyword evidence="5" id="KW-0325">Glycoprotein</keyword>
<dbReference type="InterPro" id="IPR015883">
    <property type="entry name" value="Glyco_hydro_20_cat"/>
</dbReference>
<accession>A0A4S4D3J9</accession>
<evidence type="ECO:0000256" key="6">
    <source>
        <dbReference type="ARBA" id="ARBA00023295"/>
    </source>
</evidence>
<dbReference type="PANTHER" id="PTHR22600">
    <property type="entry name" value="BETA-HEXOSAMINIDASE"/>
    <property type="match status" value="1"/>
</dbReference>
<organism evidence="9 10">
    <name type="scientific">Camellia sinensis var. sinensis</name>
    <name type="common">China tea</name>
    <dbReference type="NCBI Taxonomy" id="542762"/>
    <lineage>
        <taxon>Eukaryota</taxon>
        <taxon>Viridiplantae</taxon>
        <taxon>Streptophyta</taxon>
        <taxon>Embryophyta</taxon>
        <taxon>Tracheophyta</taxon>
        <taxon>Spermatophyta</taxon>
        <taxon>Magnoliopsida</taxon>
        <taxon>eudicotyledons</taxon>
        <taxon>Gunneridae</taxon>
        <taxon>Pentapetalae</taxon>
        <taxon>asterids</taxon>
        <taxon>Ericales</taxon>
        <taxon>Theaceae</taxon>
        <taxon>Camellia</taxon>
    </lineage>
</organism>
<dbReference type="GO" id="GO:0030203">
    <property type="term" value="P:glycosaminoglycan metabolic process"/>
    <property type="evidence" value="ECO:0007669"/>
    <property type="project" value="TreeGrafter"/>
</dbReference>
<dbReference type="Gene3D" id="3.20.20.80">
    <property type="entry name" value="Glycosidases"/>
    <property type="match status" value="2"/>
</dbReference>
<evidence type="ECO:0000313" key="10">
    <source>
        <dbReference type="Proteomes" id="UP000306102"/>
    </source>
</evidence>
<dbReference type="InterPro" id="IPR017853">
    <property type="entry name" value="GH"/>
</dbReference>
<proteinExistence type="inferred from homology"/>
<evidence type="ECO:0000256" key="5">
    <source>
        <dbReference type="ARBA" id="ARBA00023180"/>
    </source>
</evidence>
<dbReference type="EMBL" id="SDRB02012939">
    <property type="protein sequence ID" value="THF96363.1"/>
    <property type="molecule type" value="Genomic_DNA"/>
</dbReference>
<dbReference type="SUPFAM" id="SSF51445">
    <property type="entry name" value="(Trans)glycosidases"/>
    <property type="match status" value="1"/>
</dbReference>
<dbReference type="EC" id="3.2.1.52" evidence="3"/>
<protein>
    <recommendedName>
        <fullName evidence="3">beta-N-acetylhexosaminidase</fullName>
        <ecNumber evidence="3">3.2.1.52</ecNumber>
    </recommendedName>
</protein>
<keyword evidence="6" id="KW-0326">Glycosidase</keyword>
<evidence type="ECO:0000256" key="4">
    <source>
        <dbReference type="ARBA" id="ARBA00022801"/>
    </source>
</evidence>
<dbReference type="Pfam" id="PF14845">
    <property type="entry name" value="Glycohydro_20b2"/>
    <property type="match status" value="1"/>
</dbReference>
<evidence type="ECO:0000259" key="8">
    <source>
        <dbReference type="Pfam" id="PF14845"/>
    </source>
</evidence>
<evidence type="ECO:0000256" key="1">
    <source>
        <dbReference type="ARBA" id="ARBA00001231"/>
    </source>
</evidence>
<gene>
    <name evidence="9" type="ORF">TEA_011990</name>
</gene>
<dbReference type="InterPro" id="IPR029019">
    <property type="entry name" value="HEX_eukaryotic_N"/>
</dbReference>
<evidence type="ECO:0000256" key="3">
    <source>
        <dbReference type="ARBA" id="ARBA00012663"/>
    </source>
</evidence>
<dbReference type="SUPFAM" id="SSF55545">
    <property type="entry name" value="beta-N-acetylhexosaminidase-like domain"/>
    <property type="match status" value="1"/>
</dbReference>
<dbReference type="GO" id="GO:0005975">
    <property type="term" value="P:carbohydrate metabolic process"/>
    <property type="evidence" value="ECO:0007669"/>
    <property type="project" value="InterPro"/>
</dbReference>
<dbReference type="PANTHER" id="PTHR22600:SF21">
    <property type="entry name" value="BETA-HEXOSAMINIDASE A"/>
    <property type="match status" value="1"/>
</dbReference>
<reference evidence="9 10" key="1">
    <citation type="journal article" date="2018" name="Proc. Natl. Acad. Sci. U.S.A.">
        <title>Draft genome sequence of Camellia sinensis var. sinensis provides insights into the evolution of the tea genome and tea quality.</title>
        <authorList>
            <person name="Wei C."/>
            <person name="Yang H."/>
            <person name="Wang S."/>
            <person name="Zhao J."/>
            <person name="Liu C."/>
            <person name="Gao L."/>
            <person name="Xia E."/>
            <person name="Lu Y."/>
            <person name="Tai Y."/>
            <person name="She G."/>
            <person name="Sun J."/>
            <person name="Cao H."/>
            <person name="Tong W."/>
            <person name="Gao Q."/>
            <person name="Li Y."/>
            <person name="Deng W."/>
            <person name="Jiang X."/>
            <person name="Wang W."/>
            <person name="Chen Q."/>
            <person name="Zhang S."/>
            <person name="Li H."/>
            <person name="Wu J."/>
            <person name="Wang P."/>
            <person name="Li P."/>
            <person name="Shi C."/>
            <person name="Zheng F."/>
            <person name="Jian J."/>
            <person name="Huang B."/>
            <person name="Shan D."/>
            <person name="Shi M."/>
            <person name="Fang C."/>
            <person name="Yue Y."/>
            <person name="Li F."/>
            <person name="Li D."/>
            <person name="Wei S."/>
            <person name="Han B."/>
            <person name="Jiang C."/>
            <person name="Yin Y."/>
            <person name="Xia T."/>
            <person name="Zhang Z."/>
            <person name="Bennetzen J.L."/>
            <person name="Zhao S."/>
            <person name="Wan X."/>
        </authorList>
    </citation>
    <scope>NUCLEOTIDE SEQUENCE [LARGE SCALE GENOMIC DNA]</scope>
    <source>
        <strain evidence="10">cv. Shuchazao</strain>
        <tissue evidence="9">Leaf</tissue>
    </source>
</reference>
<dbReference type="AlphaFoldDB" id="A0A4S4D3J9"/>
<feature type="domain" description="Glycoside hydrolase family 20 catalytic" evidence="7">
    <location>
        <begin position="337"/>
        <end position="403"/>
    </location>
</feature>
<dbReference type="InterPro" id="IPR025705">
    <property type="entry name" value="Beta_hexosaminidase_sua/sub"/>
</dbReference>